<accession>A0A8J4EHY9</accession>
<feature type="transmembrane region" description="Helical" evidence="1">
    <location>
        <begin position="12"/>
        <end position="34"/>
    </location>
</feature>
<sequence>MVLATPPLRSFQTGSACTAAALYGGGGILIGMLLEGSCGGRRYRDLEADVHTAALANQWPEKRYAQASATISGPTGR</sequence>
<proteinExistence type="predicted"/>
<evidence type="ECO:0000313" key="3">
    <source>
        <dbReference type="Proteomes" id="UP000614996"/>
    </source>
</evidence>
<reference evidence="3" key="1">
    <citation type="journal article" date="2021" name="Int. J. Syst. Evol. Microbiol.">
        <title>Actinocatenispora comari sp. nov., an endophytic actinomycete isolated from aerial parts of Comarum salesowianum.</title>
        <authorList>
            <person name="Oyunbileg N."/>
            <person name="Iizaka Y."/>
            <person name="Hamada M."/>
            <person name="Davaapurev B.O."/>
            <person name="Fukumoto A."/>
            <person name="Tsetseg B."/>
            <person name="Kato F."/>
            <person name="Tamura T."/>
            <person name="Batkhuu J."/>
            <person name="Anzai Y."/>
        </authorList>
    </citation>
    <scope>NUCLEOTIDE SEQUENCE [LARGE SCALE GENOMIC DNA]</scope>
    <source>
        <strain evidence="3">NUM-2625</strain>
    </source>
</reference>
<keyword evidence="1" id="KW-1133">Transmembrane helix</keyword>
<dbReference type="EMBL" id="BOPO01000006">
    <property type="protein sequence ID" value="GIL25537.1"/>
    <property type="molecule type" value="Genomic_DNA"/>
</dbReference>
<gene>
    <name evidence="2" type="ORF">NUM_07920</name>
</gene>
<protein>
    <submittedName>
        <fullName evidence="2">Uncharacterized protein</fullName>
    </submittedName>
</protein>
<organism evidence="2 3">
    <name type="scientific">Actinocatenispora comari</name>
    <dbReference type="NCBI Taxonomy" id="2807577"/>
    <lineage>
        <taxon>Bacteria</taxon>
        <taxon>Bacillati</taxon>
        <taxon>Actinomycetota</taxon>
        <taxon>Actinomycetes</taxon>
        <taxon>Micromonosporales</taxon>
        <taxon>Micromonosporaceae</taxon>
        <taxon>Actinocatenispora</taxon>
    </lineage>
</organism>
<keyword evidence="3" id="KW-1185">Reference proteome</keyword>
<keyword evidence="1" id="KW-0472">Membrane</keyword>
<dbReference type="Proteomes" id="UP000614996">
    <property type="component" value="Unassembled WGS sequence"/>
</dbReference>
<dbReference type="AlphaFoldDB" id="A0A8J4EHY9"/>
<keyword evidence="1" id="KW-0812">Transmembrane</keyword>
<evidence type="ECO:0000256" key="1">
    <source>
        <dbReference type="SAM" id="Phobius"/>
    </source>
</evidence>
<comment type="caution">
    <text evidence="2">The sequence shown here is derived from an EMBL/GenBank/DDBJ whole genome shotgun (WGS) entry which is preliminary data.</text>
</comment>
<evidence type="ECO:0000313" key="2">
    <source>
        <dbReference type="EMBL" id="GIL25537.1"/>
    </source>
</evidence>
<name>A0A8J4EHY9_9ACTN</name>